<keyword evidence="1" id="KW-0812">Transmembrane</keyword>
<evidence type="ECO:0000313" key="2">
    <source>
        <dbReference type="EMBL" id="EDY20093.1"/>
    </source>
</evidence>
<dbReference type="EMBL" id="ABVL01000006">
    <property type="protein sequence ID" value="EDY20093.1"/>
    <property type="molecule type" value="Genomic_DNA"/>
</dbReference>
<evidence type="ECO:0000313" key="3">
    <source>
        <dbReference type="Proteomes" id="UP000005824"/>
    </source>
</evidence>
<dbReference type="AlphaFoldDB" id="B4D181"/>
<keyword evidence="1" id="KW-1133">Transmembrane helix</keyword>
<accession>B4D181</accession>
<dbReference type="Proteomes" id="UP000005824">
    <property type="component" value="Unassembled WGS sequence"/>
</dbReference>
<gene>
    <name evidence="2" type="ORF">CfE428DRAFT_2682</name>
</gene>
<dbReference type="STRING" id="497964.CfE428DRAFT_2682"/>
<comment type="caution">
    <text evidence="2">The sequence shown here is derived from an EMBL/GenBank/DDBJ whole genome shotgun (WGS) entry which is preliminary data.</text>
</comment>
<proteinExistence type="predicted"/>
<keyword evidence="3" id="KW-1185">Reference proteome</keyword>
<dbReference type="PANTHER" id="PTHR37464">
    <property type="entry name" value="BLL2463 PROTEIN"/>
    <property type="match status" value="1"/>
</dbReference>
<protein>
    <recommendedName>
        <fullName evidence="4">Glutamine amidotransferase domain-containing protein</fullName>
    </recommendedName>
</protein>
<dbReference type="InterPro" id="IPR029062">
    <property type="entry name" value="Class_I_gatase-like"/>
</dbReference>
<organism evidence="2 3">
    <name type="scientific">Chthoniobacter flavus Ellin428</name>
    <dbReference type="NCBI Taxonomy" id="497964"/>
    <lineage>
        <taxon>Bacteria</taxon>
        <taxon>Pseudomonadati</taxon>
        <taxon>Verrucomicrobiota</taxon>
        <taxon>Spartobacteria</taxon>
        <taxon>Chthoniobacterales</taxon>
        <taxon>Chthoniobacteraceae</taxon>
        <taxon>Chthoniobacter</taxon>
    </lineage>
</organism>
<feature type="transmembrane region" description="Helical" evidence="1">
    <location>
        <begin position="365"/>
        <end position="383"/>
    </location>
</feature>
<dbReference type="InParanoid" id="B4D181"/>
<sequence length="391" mass="43109">MIGEINVLLVDGDPGIEPRESEVFYLHNALTPVPPEQREKYYIKTKTITPADLPTTKLGDYEAVVLANVSEVPETVLVSLERFLRSGGGLMVFPGGKINARFYNDKMFTERAFLPAAFGEPHGNAEQQEKYFTLQSKNYDHPIVSIWRDPAAGNLASAHFYRAFKLEPAKIPAARAEAGPPAVVLNYEDGQPAVMERTWGFGRVVQFSGTADSAWNDLCIRPTYVPLIQRTLGALVTRQEENLNLRVGAKLNAVMDAELVGKDLLVKPPGGKSDAVVLRRVTATNGVPLLQFDVTDNAGVYEVRQGDDATPLLRFATQADPAESKLEDLPASDWKTFDGVAQVFRWVPGISLRGALQRERTGNEFWMAIVLLVLVAAVVETTLGNQWSRSR</sequence>
<keyword evidence="1" id="KW-0472">Membrane</keyword>
<dbReference type="SUPFAM" id="SSF52317">
    <property type="entry name" value="Class I glutamine amidotransferase-like"/>
    <property type="match status" value="1"/>
</dbReference>
<reference evidence="2 3" key="1">
    <citation type="journal article" date="2011" name="J. Bacteriol.">
        <title>Genome sequence of Chthoniobacter flavus Ellin428, an aerobic heterotrophic soil bacterium.</title>
        <authorList>
            <person name="Kant R."/>
            <person name="van Passel M.W."/>
            <person name="Palva A."/>
            <person name="Lucas S."/>
            <person name="Lapidus A."/>
            <person name="Glavina Del Rio T."/>
            <person name="Dalin E."/>
            <person name="Tice H."/>
            <person name="Bruce D."/>
            <person name="Goodwin L."/>
            <person name="Pitluck S."/>
            <person name="Larimer F.W."/>
            <person name="Land M.L."/>
            <person name="Hauser L."/>
            <person name="Sangwan P."/>
            <person name="de Vos W.M."/>
            <person name="Janssen P.H."/>
            <person name="Smidt H."/>
        </authorList>
    </citation>
    <scope>NUCLEOTIDE SEQUENCE [LARGE SCALE GENOMIC DNA]</scope>
    <source>
        <strain evidence="2 3">Ellin428</strain>
    </source>
</reference>
<evidence type="ECO:0000256" key="1">
    <source>
        <dbReference type="SAM" id="Phobius"/>
    </source>
</evidence>
<dbReference type="PANTHER" id="PTHR37464:SF1">
    <property type="entry name" value="BLL2463 PROTEIN"/>
    <property type="match status" value="1"/>
</dbReference>
<dbReference type="eggNOG" id="COG1572">
    <property type="taxonomic scope" value="Bacteria"/>
</dbReference>
<dbReference type="Gene3D" id="3.40.50.880">
    <property type="match status" value="1"/>
</dbReference>
<name>B4D181_9BACT</name>
<evidence type="ECO:0008006" key="4">
    <source>
        <dbReference type="Google" id="ProtNLM"/>
    </source>
</evidence>